<keyword evidence="2" id="KW-0645">Protease</keyword>
<comment type="caution">
    <text evidence="7">The sequence shown here is derived from an EMBL/GenBank/DDBJ whole genome shotgun (WGS) entry which is preliminary data.</text>
</comment>
<dbReference type="GO" id="GO:0004252">
    <property type="term" value="F:serine-type endopeptidase activity"/>
    <property type="evidence" value="ECO:0007669"/>
    <property type="project" value="InterPro"/>
</dbReference>
<proteinExistence type="inferred from homology"/>
<dbReference type="SUPFAM" id="SSF50156">
    <property type="entry name" value="PDZ domain-like"/>
    <property type="match status" value="2"/>
</dbReference>
<dbReference type="SMART" id="SM00228">
    <property type="entry name" value="PDZ"/>
    <property type="match status" value="2"/>
</dbReference>
<feature type="domain" description="PDZ" evidence="6">
    <location>
        <begin position="403"/>
        <end position="480"/>
    </location>
</feature>
<name>A0A7Y4MV59_MYXXA</name>
<accession>A0A7Y4MV59</accession>
<dbReference type="Gene3D" id="2.30.42.10">
    <property type="match status" value="2"/>
</dbReference>
<dbReference type="Gene3D" id="2.40.10.120">
    <property type="match status" value="1"/>
</dbReference>
<evidence type="ECO:0000256" key="2">
    <source>
        <dbReference type="ARBA" id="ARBA00022670"/>
    </source>
</evidence>
<dbReference type="EMBL" id="JABFNT010000186">
    <property type="protein sequence ID" value="NOJ83352.1"/>
    <property type="molecule type" value="Genomic_DNA"/>
</dbReference>
<dbReference type="Pfam" id="PF13180">
    <property type="entry name" value="PDZ_2"/>
    <property type="match status" value="1"/>
</dbReference>
<evidence type="ECO:0000313" key="8">
    <source>
        <dbReference type="Proteomes" id="UP000533080"/>
    </source>
</evidence>
<dbReference type="InterPro" id="IPR036034">
    <property type="entry name" value="PDZ_sf"/>
</dbReference>
<evidence type="ECO:0000259" key="6">
    <source>
        <dbReference type="PROSITE" id="PS50106"/>
    </source>
</evidence>
<dbReference type="InterPro" id="IPR001940">
    <property type="entry name" value="Peptidase_S1C"/>
</dbReference>
<feature type="compositionally biased region" description="Basic and acidic residues" evidence="4">
    <location>
        <begin position="390"/>
        <end position="400"/>
    </location>
</feature>
<dbReference type="PANTHER" id="PTHR22939">
    <property type="entry name" value="SERINE PROTEASE FAMILY S1C HTRA-RELATED"/>
    <property type="match status" value="1"/>
</dbReference>
<keyword evidence="3" id="KW-0378">Hydrolase</keyword>
<dbReference type="SUPFAM" id="SSF50494">
    <property type="entry name" value="Trypsin-like serine proteases"/>
    <property type="match status" value="1"/>
</dbReference>
<dbReference type="PRINTS" id="PR00834">
    <property type="entry name" value="PROTEASES2C"/>
</dbReference>
<dbReference type="PROSITE" id="PS50106">
    <property type="entry name" value="PDZ"/>
    <property type="match status" value="2"/>
</dbReference>
<protein>
    <submittedName>
        <fullName evidence="7">PDZ domain-containing protein</fullName>
    </submittedName>
</protein>
<dbReference type="CDD" id="cd10839">
    <property type="entry name" value="cpPDZ1_DegP-like"/>
    <property type="match status" value="1"/>
</dbReference>
<evidence type="ECO:0000256" key="1">
    <source>
        <dbReference type="ARBA" id="ARBA00010541"/>
    </source>
</evidence>
<dbReference type="AlphaFoldDB" id="A0A7Y4MV59"/>
<dbReference type="InterPro" id="IPR041489">
    <property type="entry name" value="PDZ_6"/>
</dbReference>
<sequence>MNRSTVSFRKALVAALLVALPPAVAVAQAPKTPPAATQPGAGNVLQPATREAQALPSLAPLVESVKSAVVNVDVQARGGGVPRGMEDNPLFERFFGGGREGGSQRREPLRQGAGSGFIIDPKGVVLTNNHVVEDAVSITIRLDDGRSFSGEVVGRDPLTDVALVRLKEKVENLPTVKLGDSDALRVGDWVVAIGNPFGLASSVSLGIVSARAREIGASQYDEFLQTDAAINPGNSGGPLFNMKGEVVGINTAIVGGGSGIGFAVPSNLIGSLLPQLEKEGSVTRAWLGVGIQDLTRDLASALKLPVNQGAILTQVMPSSPAAKAGLKQDDVVIAIDGRTVTSSGELTRTVALKRPGSTSTLTLYRDGKKQDVKVTLGTRPDLEGVASGKQRPEDQQESSRRVGVSLQNLDARTAQQAGFTDSSGALITDVVPGSPADRAQLEPGMVVIEANRKKVENADALARIIKGAASGSTLLLRVTAPGGARNLRALRVP</sequence>
<comment type="similarity">
    <text evidence="1">Belongs to the peptidase S1C family.</text>
</comment>
<dbReference type="Pfam" id="PF17820">
    <property type="entry name" value="PDZ_6"/>
    <property type="match status" value="1"/>
</dbReference>
<dbReference type="PANTHER" id="PTHR22939:SF129">
    <property type="entry name" value="SERINE PROTEASE HTRA2, MITOCHONDRIAL"/>
    <property type="match status" value="1"/>
</dbReference>
<dbReference type="GO" id="GO:0006508">
    <property type="term" value="P:proteolysis"/>
    <property type="evidence" value="ECO:0007669"/>
    <property type="project" value="UniProtKB-KW"/>
</dbReference>
<feature type="chain" id="PRO_5031033203" evidence="5">
    <location>
        <begin position="26"/>
        <end position="493"/>
    </location>
</feature>
<feature type="domain" description="PDZ" evidence="6">
    <location>
        <begin position="273"/>
        <end position="367"/>
    </location>
</feature>
<feature type="signal peptide" evidence="5">
    <location>
        <begin position="1"/>
        <end position="25"/>
    </location>
</feature>
<keyword evidence="5" id="KW-0732">Signal</keyword>
<gene>
    <name evidence="7" type="ORF">HNV28_34425</name>
</gene>
<feature type="region of interest" description="Disordered" evidence="4">
    <location>
        <begin position="378"/>
        <end position="403"/>
    </location>
</feature>
<dbReference type="InterPro" id="IPR001478">
    <property type="entry name" value="PDZ"/>
</dbReference>
<evidence type="ECO:0000313" key="7">
    <source>
        <dbReference type="EMBL" id="NOJ83352.1"/>
    </source>
</evidence>
<evidence type="ECO:0000256" key="4">
    <source>
        <dbReference type="SAM" id="MobiDB-lite"/>
    </source>
</evidence>
<evidence type="ECO:0000256" key="3">
    <source>
        <dbReference type="ARBA" id="ARBA00022801"/>
    </source>
</evidence>
<reference evidence="7 8" key="1">
    <citation type="submission" date="2020-05" db="EMBL/GenBank/DDBJ databases">
        <authorList>
            <person name="Whitworth D."/>
        </authorList>
    </citation>
    <scope>NUCLEOTIDE SEQUENCE [LARGE SCALE GENOMIC DNA]</scope>
    <source>
        <strain evidence="7 8">AM005</strain>
    </source>
</reference>
<dbReference type="RefSeq" id="WP_171445126.1">
    <property type="nucleotide sequence ID" value="NZ_JABFNS010000188.1"/>
</dbReference>
<dbReference type="Pfam" id="PF13365">
    <property type="entry name" value="Trypsin_2"/>
    <property type="match status" value="1"/>
</dbReference>
<dbReference type="Proteomes" id="UP000533080">
    <property type="component" value="Unassembled WGS sequence"/>
</dbReference>
<dbReference type="InterPro" id="IPR009003">
    <property type="entry name" value="Peptidase_S1_PA"/>
</dbReference>
<organism evidence="7 8">
    <name type="scientific">Myxococcus xanthus</name>
    <dbReference type="NCBI Taxonomy" id="34"/>
    <lineage>
        <taxon>Bacteria</taxon>
        <taxon>Pseudomonadati</taxon>
        <taxon>Myxococcota</taxon>
        <taxon>Myxococcia</taxon>
        <taxon>Myxococcales</taxon>
        <taxon>Cystobacterineae</taxon>
        <taxon>Myxococcaceae</taxon>
        <taxon>Myxococcus</taxon>
    </lineage>
</organism>
<evidence type="ECO:0000256" key="5">
    <source>
        <dbReference type="SAM" id="SignalP"/>
    </source>
</evidence>